<protein>
    <submittedName>
        <fullName evidence="11 13">Cytochrome P450</fullName>
    </submittedName>
</protein>
<dbReference type="SUPFAM" id="SSF48264">
    <property type="entry name" value="Cytochrome P450"/>
    <property type="match status" value="1"/>
</dbReference>
<dbReference type="GO" id="GO:0016705">
    <property type="term" value="F:oxidoreductase activity, acting on paired donors, with incorporation or reduction of molecular oxygen"/>
    <property type="evidence" value="ECO:0007669"/>
    <property type="project" value="InterPro"/>
</dbReference>
<gene>
    <name evidence="11 13" type="ORF">P152DRAFT_281494</name>
</gene>
<dbReference type="PANTHER" id="PTHR46206">
    <property type="entry name" value="CYTOCHROME P450"/>
    <property type="match status" value="1"/>
</dbReference>
<dbReference type="AlphaFoldDB" id="A0A6G1G9N1"/>
<keyword evidence="10" id="KW-0812">Transmembrane</keyword>
<comment type="cofactor">
    <cofactor evidence="1 8">
        <name>heme</name>
        <dbReference type="ChEBI" id="CHEBI:30413"/>
    </cofactor>
</comment>
<dbReference type="OrthoDB" id="1844152at2759"/>
<feature type="transmembrane region" description="Helical" evidence="10">
    <location>
        <begin position="6"/>
        <end position="24"/>
    </location>
</feature>
<dbReference type="GO" id="GO:0004497">
    <property type="term" value="F:monooxygenase activity"/>
    <property type="evidence" value="ECO:0007669"/>
    <property type="project" value="UniProtKB-KW"/>
</dbReference>
<keyword evidence="10" id="KW-1133">Transmembrane helix</keyword>
<dbReference type="Pfam" id="PF00067">
    <property type="entry name" value="p450"/>
    <property type="match status" value="1"/>
</dbReference>
<reference evidence="11 13" key="1">
    <citation type="submission" date="2020-01" db="EMBL/GenBank/DDBJ databases">
        <authorList>
            <consortium name="DOE Joint Genome Institute"/>
            <person name="Haridas S."/>
            <person name="Albert R."/>
            <person name="Binder M."/>
            <person name="Bloem J."/>
            <person name="Labutti K."/>
            <person name="Salamov A."/>
            <person name="Andreopoulos B."/>
            <person name="Baker S.E."/>
            <person name="Barry K."/>
            <person name="Bills G."/>
            <person name="Bluhm B.H."/>
            <person name="Cannon C."/>
            <person name="Castanera R."/>
            <person name="Culley D.E."/>
            <person name="Daum C."/>
            <person name="Ezra D."/>
            <person name="Gonzalez J.B."/>
            <person name="Henrissat B."/>
            <person name="Kuo A."/>
            <person name="Liang C."/>
            <person name="Lipzen A."/>
            <person name="Lutzoni F."/>
            <person name="Magnuson J."/>
            <person name="Mondo S."/>
            <person name="Nolan M."/>
            <person name="Ohm R."/>
            <person name="Pangilinan J."/>
            <person name="Park H.-J."/>
            <person name="Ramirez L."/>
            <person name="Alfaro M."/>
            <person name="Sun H."/>
            <person name="Tritt A."/>
            <person name="Yoshinaga Y."/>
            <person name="Zwiers L.-H."/>
            <person name="Turgeon B.G."/>
            <person name="Goodwin S.B."/>
            <person name="Spatafora J.W."/>
            <person name="Crous P.W."/>
            <person name="Grigoriev I.V."/>
        </authorList>
    </citation>
    <scope>NUCLEOTIDE SEQUENCE</scope>
    <source>
        <strain evidence="11 13">CBS 781.70</strain>
    </source>
</reference>
<evidence type="ECO:0000256" key="6">
    <source>
        <dbReference type="ARBA" id="ARBA00023004"/>
    </source>
</evidence>
<reference evidence="13" key="2">
    <citation type="submission" date="2020-04" db="EMBL/GenBank/DDBJ databases">
        <authorList>
            <consortium name="NCBI Genome Project"/>
        </authorList>
    </citation>
    <scope>NUCLEOTIDE SEQUENCE</scope>
    <source>
        <strain evidence="13">CBS 781.70</strain>
    </source>
</reference>
<sequence>MSLPVQLWALVTVICITIAVSYIFKRLFSRHGLPPSIPWAGCAEGKQGAFARAKSTLLSFFRMKDVINDGYQKYSKAGKAYILPNILTGPEVIIPHSQMPWLLNQPDHIMDQNATNVQFLAGDRTMLHPRILSDTVHKRVINREMTKWLDCYSADIVDEITTSLDDIWGSHATIKPDLLGWKAVPLYQSLLQVIARISNRVLVGLPLCRDEGYTKSSSTFARYVVIVATFLHLLPPSLRPIFAPIIQAFDMYHYRGIRKAIIPVIQSRIIEYEFGTRPCEYKNPDYSRHNDYIQWALHDAYTHFDEESIRGRDPEFIAKRLTVLTFAAIQSSVITITNVLFDIASSPNCIAIQSSLRTEVHGVVSSRPESEQWQRLALQSMTRIDSTLRESMRLWGFLSRGVMKMVKKKEGITLPSGEYIPYGMKVGVTSYSAQHDEDFWHDAMRFEPFRHLEGDDGKPHAMVSTSETFMGFSHGRHACPGRFFASNQLKLLLAQIVLRFEIQLMETRPENKWLNNSIGPPIFDTLRVRQLNLDTADNASVGEASNELNISRFNVLKLDKLTEQHMDVPGRLRFTNV</sequence>
<dbReference type="GO" id="GO:0020037">
    <property type="term" value="F:heme binding"/>
    <property type="evidence" value="ECO:0007669"/>
    <property type="project" value="InterPro"/>
</dbReference>
<accession>A0A6G1G9N1</accession>
<evidence type="ECO:0000313" key="11">
    <source>
        <dbReference type="EMBL" id="KAF1814611.1"/>
    </source>
</evidence>
<keyword evidence="7 9" id="KW-0503">Monooxygenase</keyword>
<evidence type="ECO:0000256" key="2">
    <source>
        <dbReference type="ARBA" id="ARBA00010617"/>
    </source>
</evidence>
<dbReference type="PANTHER" id="PTHR46206:SF1">
    <property type="entry name" value="P450, PUTATIVE (EUROFUNG)-RELATED"/>
    <property type="match status" value="1"/>
</dbReference>
<comment type="similarity">
    <text evidence="2 9">Belongs to the cytochrome P450 family.</text>
</comment>
<evidence type="ECO:0000256" key="3">
    <source>
        <dbReference type="ARBA" id="ARBA00022617"/>
    </source>
</evidence>
<keyword evidence="5 9" id="KW-0560">Oxidoreductase</keyword>
<keyword evidence="4 8" id="KW-0479">Metal-binding</keyword>
<evidence type="ECO:0000256" key="7">
    <source>
        <dbReference type="ARBA" id="ARBA00023033"/>
    </source>
</evidence>
<feature type="binding site" description="axial binding residue" evidence="8">
    <location>
        <position position="479"/>
    </location>
    <ligand>
        <name>heme</name>
        <dbReference type="ChEBI" id="CHEBI:30413"/>
    </ligand>
    <ligandPart>
        <name>Fe</name>
        <dbReference type="ChEBI" id="CHEBI:18248"/>
    </ligandPart>
</feature>
<organism evidence="11">
    <name type="scientific">Eremomyces bilateralis CBS 781.70</name>
    <dbReference type="NCBI Taxonomy" id="1392243"/>
    <lineage>
        <taxon>Eukaryota</taxon>
        <taxon>Fungi</taxon>
        <taxon>Dikarya</taxon>
        <taxon>Ascomycota</taxon>
        <taxon>Pezizomycotina</taxon>
        <taxon>Dothideomycetes</taxon>
        <taxon>Dothideomycetes incertae sedis</taxon>
        <taxon>Eremomycetales</taxon>
        <taxon>Eremomycetaceae</taxon>
        <taxon>Eremomyces</taxon>
    </lineage>
</organism>
<dbReference type="CDD" id="cd11041">
    <property type="entry name" value="CYP503A1-like"/>
    <property type="match status" value="1"/>
</dbReference>
<keyword evidence="12" id="KW-1185">Reference proteome</keyword>
<proteinExistence type="inferred from homology"/>
<dbReference type="InterPro" id="IPR002403">
    <property type="entry name" value="Cyt_P450_E_grp-IV"/>
</dbReference>
<keyword evidence="6 8" id="KW-0408">Iron</keyword>
<evidence type="ECO:0000313" key="12">
    <source>
        <dbReference type="Proteomes" id="UP000504638"/>
    </source>
</evidence>
<keyword evidence="3 8" id="KW-0349">Heme</keyword>
<dbReference type="InterPro" id="IPR001128">
    <property type="entry name" value="Cyt_P450"/>
</dbReference>
<evidence type="ECO:0000256" key="5">
    <source>
        <dbReference type="ARBA" id="ARBA00023002"/>
    </source>
</evidence>
<dbReference type="InterPro" id="IPR036396">
    <property type="entry name" value="Cyt_P450_sf"/>
</dbReference>
<keyword evidence="10" id="KW-0472">Membrane</keyword>
<dbReference type="Gene3D" id="1.10.630.10">
    <property type="entry name" value="Cytochrome P450"/>
    <property type="match status" value="1"/>
</dbReference>
<evidence type="ECO:0000256" key="8">
    <source>
        <dbReference type="PIRSR" id="PIRSR602403-1"/>
    </source>
</evidence>
<dbReference type="PROSITE" id="PS00086">
    <property type="entry name" value="CYTOCHROME_P450"/>
    <property type="match status" value="1"/>
</dbReference>
<dbReference type="EMBL" id="ML975153">
    <property type="protein sequence ID" value="KAF1814611.1"/>
    <property type="molecule type" value="Genomic_DNA"/>
</dbReference>
<dbReference type="PRINTS" id="PR00465">
    <property type="entry name" value="EP450IV"/>
</dbReference>
<evidence type="ECO:0000256" key="1">
    <source>
        <dbReference type="ARBA" id="ARBA00001971"/>
    </source>
</evidence>
<dbReference type="Proteomes" id="UP000504638">
    <property type="component" value="Unplaced"/>
</dbReference>
<dbReference type="InterPro" id="IPR017972">
    <property type="entry name" value="Cyt_P450_CS"/>
</dbReference>
<dbReference type="GeneID" id="54415494"/>
<evidence type="ECO:0000313" key="13">
    <source>
        <dbReference type="RefSeq" id="XP_033536242.1"/>
    </source>
</evidence>
<evidence type="ECO:0000256" key="4">
    <source>
        <dbReference type="ARBA" id="ARBA00022723"/>
    </source>
</evidence>
<evidence type="ECO:0000256" key="10">
    <source>
        <dbReference type="SAM" id="Phobius"/>
    </source>
</evidence>
<name>A0A6G1G9N1_9PEZI</name>
<evidence type="ECO:0000256" key="9">
    <source>
        <dbReference type="RuleBase" id="RU000461"/>
    </source>
</evidence>
<dbReference type="GO" id="GO:0005506">
    <property type="term" value="F:iron ion binding"/>
    <property type="evidence" value="ECO:0007669"/>
    <property type="project" value="InterPro"/>
</dbReference>
<dbReference type="RefSeq" id="XP_033536242.1">
    <property type="nucleotide sequence ID" value="XM_033674924.1"/>
</dbReference>
<reference evidence="13" key="3">
    <citation type="submission" date="2025-04" db="UniProtKB">
        <authorList>
            <consortium name="RefSeq"/>
        </authorList>
    </citation>
    <scope>IDENTIFICATION</scope>
    <source>
        <strain evidence="13">CBS 781.70</strain>
    </source>
</reference>